<evidence type="ECO:0000256" key="2">
    <source>
        <dbReference type="ARBA" id="ARBA00023242"/>
    </source>
</evidence>
<proteinExistence type="predicted"/>
<dbReference type="EMBL" id="CAJNNV010021763">
    <property type="protein sequence ID" value="CAE8607480.1"/>
    <property type="molecule type" value="Genomic_DNA"/>
</dbReference>
<evidence type="ECO:0000259" key="3">
    <source>
        <dbReference type="Pfam" id="PF12656"/>
    </source>
</evidence>
<dbReference type="OrthoDB" id="5577072at2759"/>
<evidence type="ECO:0000313" key="5">
    <source>
        <dbReference type="EMBL" id="CAE8679900.1"/>
    </source>
</evidence>
<dbReference type="InterPro" id="IPR045166">
    <property type="entry name" value="Spp2-like"/>
</dbReference>
<dbReference type="Proteomes" id="UP000626109">
    <property type="component" value="Unassembled WGS sequence"/>
</dbReference>
<name>A0A813JKT8_POLGL</name>
<comment type="subcellular location">
    <subcellularLocation>
        <location evidence="1">Nucleus</location>
    </subcellularLocation>
</comment>
<evidence type="ECO:0000313" key="4">
    <source>
        <dbReference type="EMBL" id="CAE8607480.1"/>
    </source>
</evidence>
<gene>
    <name evidence="4" type="ORF">PGLA1383_LOCUS25412</name>
    <name evidence="5" type="ORF">PGLA2088_LOCUS21617</name>
</gene>
<dbReference type="Pfam" id="PF12656">
    <property type="entry name" value="G-patch_2"/>
    <property type="match status" value="1"/>
</dbReference>
<dbReference type="InterPro" id="IPR026822">
    <property type="entry name" value="Spp2/MOS2_G-patch"/>
</dbReference>
<dbReference type="PANTHER" id="PTHR15818">
    <property type="entry name" value="G PATCH AND KOW-CONTAINING"/>
    <property type="match status" value="1"/>
</dbReference>
<dbReference type="GO" id="GO:0005681">
    <property type="term" value="C:spliceosomal complex"/>
    <property type="evidence" value="ECO:0007669"/>
    <property type="project" value="TreeGrafter"/>
</dbReference>
<feature type="domain" description="Spp2/MOS2 G-patch" evidence="3">
    <location>
        <begin position="162"/>
        <end position="208"/>
    </location>
</feature>
<keyword evidence="7" id="KW-1185">Reference proteome</keyword>
<comment type="caution">
    <text evidence="5">The sequence shown here is derived from an EMBL/GenBank/DDBJ whole genome shotgun (WGS) entry which is preliminary data.</text>
</comment>
<dbReference type="AlphaFoldDB" id="A0A813JKT8"/>
<dbReference type="PANTHER" id="PTHR15818:SF2">
    <property type="entry name" value="G-PATCH DOMAIN AND KOW MOTIFS-CONTAINING PROTEIN"/>
    <property type="match status" value="1"/>
</dbReference>
<dbReference type="OMA" id="CKCKARS"/>
<accession>A0A813JKT8</accession>
<dbReference type="Proteomes" id="UP000654075">
    <property type="component" value="Unassembled WGS sequence"/>
</dbReference>
<keyword evidence="2" id="KW-0539">Nucleus</keyword>
<organism evidence="5 6">
    <name type="scientific">Polarella glacialis</name>
    <name type="common">Dinoflagellate</name>
    <dbReference type="NCBI Taxonomy" id="89957"/>
    <lineage>
        <taxon>Eukaryota</taxon>
        <taxon>Sar</taxon>
        <taxon>Alveolata</taxon>
        <taxon>Dinophyceae</taxon>
        <taxon>Suessiales</taxon>
        <taxon>Suessiaceae</taxon>
        <taxon>Polarella</taxon>
    </lineage>
</organism>
<dbReference type="GO" id="GO:0000398">
    <property type="term" value="P:mRNA splicing, via spliceosome"/>
    <property type="evidence" value="ECO:0007669"/>
    <property type="project" value="InterPro"/>
</dbReference>
<evidence type="ECO:0000256" key="1">
    <source>
        <dbReference type="ARBA" id="ARBA00004123"/>
    </source>
</evidence>
<sequence>MKLSFGFAKKAEPKRVVAALNSKPKADEGHEVITEVTEGEVKIDGADKAARALVIPCKNSLDDLAARKAALDKVKPKAAVQKPAVPMIIDETVGGLVVKNLDKLSEEDAEAMRELLKDAQKDPDDESHAFSEMAAATPILMRAGSKRAREGGGDSAYDMTRDGYEKVPVEAFGEALLRGMGYDPEKHKVKPVYHEKPRDQLLGLGAKALLPSEKLKGKGAGKKGAPEPLKPVTLQAAAPATGAEEPAAKRQRQVDIWPSRGLVVRIVAPAVDLKEFFGAEAVVLEVDEVLRCCKCKARSSAGGKSQVLPGIRVADLETRVGRDCKEVRIVRGEKKGTVVKLLQRDIKRNVVKVEFEGAEQELPLDDVCQFMG</sequence>
<protein>
    <recommendedName>
        <fullName evidence="3">Spp2/MOS2 G-patch domain-containing protein</fullName>
    </recommendedName>
</protein>
<evidence type="ECO:0000313" key="6">
    <source>
        <dbReference type="Proteomes" id="UP000626109"/>
    </source>
</evidence>
<dbReference type="EMBL" id="CAJNNW010025808">
    <property type="protein sequence ID" value="CAE8679900.1"/>
    <property type="molecule type" value="Genomic_DNA"/>
</dbReference>
<reference evidence="5" key="1">
    <citation type="submission" date="2021-02" db="EMBL/GenBank/DDBJ databases">
        <authorList>
            <person name="Dougan E. K."/>
            <person name="Rhodes N."/>
            <person name="Thang M."/>
            <person name="Chan C."/>
        </authorList>
    </citation>
    <scope>NUCLEOTIDE SEQUENCE</scope>
</reference>
<evidence type="ECO:0000313" key="7">
    <source>
        <dbReference type="Proteomes" id="UP000654075"/>
    </source>
</evidence>